<name>A0A1F6BZ01_9BACT</name>
<sequence>MIPDSIKNFIECFRRLPGFGPRAATRLAFYIANLDERTRNELTRALHNLQTIDRCEHCFFVKEKNENFCIICKNPQRTKTIVAIVEKDTDVMTMERVREFNGTYLVLGELHEQGMLGSVQKLRLERLKENIKNLPEEKLEELIVALNPHTISDIIFELIKQDFKELAEKITRLGRGIPTGGEIEFADEETLRNALKRRI</sequence>
<evidence type="ECO:0000256" key="1">
    <source>
        <dbReference type="ARBA" id="ARBA00022723"/>
    </source>
</evidence>
<reference evidence="9 10" key="1">
    <citation type="journal article" date="2016" name="Nat. Commun.">
        <title>Thousands of microbial genomes shed light on interconnected biogeochemical processes in an aquifer system.</title>
        <authorList>
            <person name="Anantharaman K."/>
            <person name="Brown C.T."/>
            <person name="Hug L.A."/>
            <person name="Sharon I."/>
            <person name="Castelle C.J."/>
            <person name="Probst A.J."/>
            <person name="Thomas B.C."/>
            <person name="Singh A."/>
            <person name="Wilkins M.J."/>
            <person name="Karaoz U."/>
            <person name="Brodie E.L."/>
            <person name="Williams K.H."/>
            <person name="Hubbard S.S."/>
            <person name="Banfield J.F."/>
        </authorList>
    </citation>
    <scope>NUCLEOTIDE SEQUENCE [LARGE SCALE GENOMIC DNA]</scope>
</reference>
<dbReference type="InterPro" id="IPR006171">
    <property type="entry name" value="TOPRIM_dom"/>
</dbReference>
<dbReference type="HAMAP" id="MF_00017">
    <property type="entry name" value="RecR"/>
    <property type="match status" value="1"/>
</dbReference>
<keyword evidence="2 7" id="KW-0227">DNA damage</keyword>
<evidence type="ECO:0000256" key="6">
    <source>
        <dbReference type="ARBA" id="ARBA00023204"/>
    </source>
</evidence>
<gene>
    <name evidence="7" type="primary">recR</name>
    <name evidence="9" type="ORF">A3A21_03375</name>
</gene>
<dbReference type="Gene3D" id="1.10.8.420">
    <property type="entry name" value="RecR Domain 1"/>
    <property type="match status" value="1"/>
</dbReference>
<evidence type="ECO:0000256" key="7">
    <source>
        <dbReference type="HAMAP-Rule" id="MF_00017"/>
    </source>
</evidence>
<dbReference type="GO" id="GO:0006281">
    <property type="term" value="P:DNA repair"/>
    <property type="evidence" value="ECO:0007669"/>
    <property type="project" value="UniProtKB-UniRule"/>
</dbReference>
<dbReference type="PROSITE" id="PS50880">
    <property type="entry name" value="TOPRIM"/>
    <property type="match status" value="1"/>
</dbReference>
<keyword evidence="3 7" id="KW-0863">Zinc-finger</keyword>
<keyword evidence="4 7" id="KW-0862">Zinc</keyword>
<evidence type="ECO:0000259" key="8">
    <source>
        <dbReference type="PROSITE" id="PS50880"/>
    </source>
</evidence>
<keyword evidence="6 7" id="KW-0234">DNA repair</keyword>
<comment type="caution">
    <text evidence="7">Lacks conserved residue(s) required for the propagation of feature annotation.</text>
</comment>
<dbReference type="GO" id="GO:0008270">
    <property type="term" value="F:zinc ion binding"/>
    <property type="evidence" value="ECO:0007669"/>
    <property type="project" value="UniProtKB-KW"/>
</dbReference>
<feature type="domain" description="Toprim" evidence="8">
    <location>
        <begin position="80"/>
        <end position="178"/>
    </location>
</feature>
<dbReference type="EMBL" id="MFKK01000008">
    <property type="protein sequence ID" value="OGG42043.1"/>
    <property type="molecule type" value="Genomic_DNA"/>
</dbReference>
<protein>
    <recommendedName>
        <fullName evidence="7">Recombination protein RecR</fullName>
    </recommendedName>
</protein>
<evidence type="ECO:0000256" key="2">
    <source>
        <dbReference type="ARBA" id="ARBA00022763"/>
    </source>
</evidence>
<evidence type="ECO:0000256" key="5">
    <source>
        <dbReference type="ARBA" id="ARBA00023172"/>
    </source>
</evidence>
<dbReference type="Pfam" id="PF21175">
    <property type="entry name" value="RecR_C"/>
    <property type="match status" value="1"/>
</dbReference>
<dbReference type="STRING" id="1798471.A3A21_03375"/>
<comment type="function">
    <text evidence="7">May play a role in DNA repair. It seems to be involved in an RecBC-independent recombinational process of DNA repair. It may act with RecF and RecO.</text>
</comment>
<dbReference type="Gene3D" id="3.40.1360.10">
    <property type="match status" value="1"/>
</dbReference>
<dbReference type="SUPFAM" id="SSF111304">
    <property type="entry name" value="Recombination protein RecR"/>
    <property type="match status" value="1"/>
</dbReference>
<keyword evidence="5 7" id="KW-0233">DNA recombination</keyword>
<dbReference type="GO" id="GO:0006310">
    <property type="term" value="P:DNA recombination"/>
    <property type="evidence" value="ECO:0007669"/>
    <property type="project" value="UniProtKB-UniRule"/>
</dbReference>
<dbReference type="Proteomes" id="UP000176996">
    <property type="component" value="Unassembled WGS sequence"/>
</dbReference>
<evidence type="ECO:0000313" key="9">
    <source>
        <dbReference type="EMBL" id="OGG42043.1"/>
    </source>
</evidence>
<accession>A0A1F6BZ01</accession>
<dbReference type="Pfam" id="PF21176">
    <property type="entry name" value="RecR_HhH"/>
    <property type="match status" value="1"/>
</dbReference>
<comment type="caution">
    <text evidence="9">The sequence shown here is derived from an EMBL/GenBank/DDBJ whole genome shotgun (WGS) entry which is preliminary data.</text>
</comment>
<organism evidence="9 10">
    <name type="scientific">Candidatus Jorgensenbacteria bacterium RIFCSPLOWO2_01_FULL_45_25b</name>
    <dbReference type="NCBI Taxonomy" id="1798471"/>
    <lineage>
        <taxon>Bacteria</taxon>
        <taxon>Candidatus Joergenseniibacteriota</taxon>
    </lineage>
</organism>
<dbReference type="PANTHER" id="PTHR30446">
    <property type="entry name" value="RECOMBINATION PROTEIN RECR"/>
    <property type="match status" value="1"/>
</dbReference>
<dbReference type="InterPro" id="IPR000093">
    <property type="entry name" value="DNA_Rcmb_RecR"/>
</dbReference>
<dbReference type="PANTHER" id="PTHR30446:SF0">
    <property type="entry name" value="RECOMBINATION PROTEIN RECR"/>
    <property type="match status" value="1"/>
</dbReference>
<keyword evidence="1 7" id="KW-0479">Metal-binding</keyword>
<proteinExistence type="inferred from homology"/>
<dbReference type="AlphaFoldDB" id="A0A1F6BZ01"/>
<comment type="similarity">
    <text evidence="7">Belongs to the RecR family.</text>
</comment>
<evidence type="ECO:0000256" key="3">
    <source>
        <dbReference type="ARBA" id="ARBA00022771"/>
    </source>
</evidence>
<dbReference type="InterPro" id="IPR023627">
    <property type="entry name" value="Rcmb_RecR"/>
</dbReference>
<evidence type="ECO:0000256" key="4">
    <source>
        <dbReference type="ARBA" id="ARBA00022833"/>
    </source>
</evidence>
<evidence type="ECO:0000313" key="10">
    <source>
        <dbReference type="Proteomes" id="UP000176996"/>
    </source>
</evidence>
<dbReference type="GO" id="GO:0003677">
    <property type="term" value="F:DNA binding"/>
    <property type="evidence" value="ECO:0007669"/>
    <property type="project" value="UniProtKB-UniRule"/>
</dbReference>